<dbReference type="AlphaFoldDB" id="A0A699IIX2"/>
<sequence length="307" mass="34222">GEEQNTNKLSRRERNCACGQFLAWILIERASSRSSPSARSCLPHRSNRRENDLQVTVSPVFSLSRCLLAAGQKEKRLLAKGSLSRLGGAAWLSSARVVRYLVKSYNERNPYFVLLRHAPKEKVFAAEVSRGAEERLGIQASRPVVWYVVRLVRPTKMALKQTKRCVPHLRRTASDILEERGDDVKFAWPLWAGPHTCYNGNYNGKQGLIADQHAAVNMYPGPVHTARHTLGIGFSRIIKPMITHDFCVPLVPQSLLVVLLAHTTAGSSTGRAGEGSKGQVARGESENPRIPFSFLFINQKSRQTGHY</sequence>
<proteinExistence type="predicted"/>
<protein>
    <submittedName>
        <fullName evidence="2">Ribosomal protein S10</fullName>
    </submittedName>
</protein>
<accession>A0A699IIX2</accession>
<comment type="caution">
    <text evidence="2">The sequence shown here is derived from an EMBL/GenBank/DDBJ whole genome shotgun (WGS) entry which is preliminary data.</text>
</comment>
<dbReference type="EMBL" id="BKCJ010306014">
    <property type="protein sequence ID" value="GEZ65554.1"/>
    <property type="molecule type" value="Genomic_DNA"/>
</dbReference>
<keyword evidence="2" id="KW-0687">Ribonucleoprotein</keyword>
<evidence type="ECO:0000256" key="1">
    <source>
        <dbReference type="SAM" id="MobiDB-lite"/>
    </source>
</evidence>
<organism evidence="2">
    <name type="scientific">Tanacetum cinerariifolium</name>
    <name type="common">Dalmatian daisy</name>
    <name type="synonym">Chrysanthemum cinerariifolium</name>
    <dbReference type="NCBI Taxonomy" id="118510"/>
    <lineage>
        <taxon>Eukaryota</taxon>
        <taxon>Viridiplantae</taxon>
        <taxon>Streptophyta</taxon>
        <taxon>Embryophyta</taxon>
        <taxon>Tracheophyta</taxon>
        <taxon>Spermatophyta</taxon>
        <taxon>Magnoliopsida</taxon>
        <taxon>eudicotyledons</taxon>
        <taxon>Gunneridae</taxon>
        <taxon>Pentapetalae</taxon>
        <taxon>asterids</taxon>
        <taxon>campanulids</taxon>
        <taxon>Asterales</taxon>
        <taxon>Asteraceae</taxon>
        <taxon>Asteroideae</taxon>
        <taxon>Anthemideae</taxon>
        <taxon>Anthemidinae</taxon>
        <taxon>Tanacetum</taxon>
    </lineage>
</organism>
<reference evidence="2" key="1">
    <citation type="journal article" date="2019" name="Sci. Rep.">
        <title>Draft genome of Tanacetum cinerariifolium, the natural source of mosquito coil.</title>
        <authorList>
            <person name="Yamashiro T."/>
            <person name="Shiraishi A."/>
            <person name="Satake H."/>
            <person name="Nakayama K."/>
        </authorList>
    </citation>
    <scope>NUCLEOTIDE SEQUENCE</scope>
</reference>
<feature type="non-terminal residue" evidence="2">
    <location>
        <position position="1"/>
    </location>
</feature>
<dbReference type="GO" id="GO:0005840">
    <property type="term" value="C:ribosome"/>
    <property type="evidence" value="ECO:0007669"/>
    <property type="project" value="UniProtKB-KW"/>
</dbReference>
<keyword evidence="2" id="KW-0689">Ribosomal protein</keyword>
<evidence type="ECO:0000313" key="2">
    <source>
        <dbReference type="EMBL" id="GEZ65554.1"/>
    </source>
</evidence>
<feature type="region of interest" description="Disordered" evidence="1">
    <location>
        <begin position="266"/>
        <end position="285"/>
    </location>
</feature>
<name>A0A699IIX2_TANCI</name>
<feature type="non-terminal residue" evidence="2">
    <location>
        <position position="307"/>
    </location>
</feature>
<gene>
    <name evidence="2" type="ORF">Tci_537527</name>
</gene>